<evidence type="ECO:0000313" key="2">
    <source>
        <dbReference type="EMBL" id="TDD84924.1"/>
    </source>
</evidence>
<organism evidence="2 3">
    <name type="scientific">Actinomadura rubrisoli</name>
    <dbReference type="NCBI Taxonomy" id="2530368"/>
    <lineage>
        <taxon>Bacteria</taxon>
        <taxon>Bacillati</taxon>
        <taxon>Actinomycetota</taxon>
        <taxon>Actinomycetes</taxon>
        <taxon>Streptosporangiales</taxon>
        <taxon>Thermomonosporaceae</taxon>
        <taxon>Actinomadura</taxon>
    </lineage>
</organism>
<keyword evidence="3" id="KW-1185">Reference proteome</keyword>
<name>A0A4R5BM27_9ACTN</name>
<feature type="transmembrane region" description="Helical" evidence="1">
    <location>
        <begin position="6"/>
        <end position="26"/>
    </location>
</feature>
<comment type="caution">
    <text evidence="2">The sequence shown here is derived from an EMBL/GenBank/DDBJ whole genome shotgun (WGS) entry which is preliminary data.</text>
</comment>
<dbReference type="Gene3D" id="3.40.30.10">
    <property type="entry name" value="Glutaredoxin"/>
    <property type="match status" value="1"/>
</dbReference>
<accession>A0A4R5BM27</accession>
<sequence>MPYLTAAVVLVGLISVVNLMLTLALVRRLRAGEKAPTAPHAGPPVALGPGSRPAGFMTMTTADEPVSSEDLTGLVGFFSAGCDPCHALAPRFAEHARAVGRDGVLAVVGGDDAELVAALAPVARVVVEDFDGPVAMAFKNDWTPALYLIGDDQSVVAAGGRLEDLPLESRA</sequence>
<dbReference type="InterPro" id="IPR036249">
    <property type="entry name" value="Thioredoxin-like_sf"/>
</dbReference>
<keyword evidence="1" id="KW-1133">Transmembrane helix</keyword>
<protein>
    <submittedName>
        <fullName evidence="2">TlpA family protein disulfide reductase</fullName>
    </submittedName>
</protein>
<dbReference type="AlphaFoldDB" id="A0A4R5BM27"/>
<dbReference type="Proteomes" id="UP000294513">
    <property type="component" value="Unassembled WGS sequence"/>
</dbReference>
<gene>
    <name evidence="2" type="ORF">E1298_19355</name>
</gene>
<evidence type="ECO:0000256" key="1">
    <source>
        <dbReference type="SAM" id="Phobius"/>
    </source>
</evidence>
<proteinExistence type="predicted"/>
<dbReference type="EMBL" id="SMKU01000095">
    <property type="protein sequence ID" value="TDD84924.1"/>
    <property type="molecule type" value="Genomic_DNA"/>
</dbReference>
<keyword evidence="1" id="KW-0472">Membrane</keyword>
<evidence type="ECO:0000313" key="3">
    <source>
        <dbReference type="Proteomes" id="UP000294513"/>
    </source>
</evidence>
<reference evidence="2 3" key="1">
    <citation type="submission" date="2019-03" db="EMBL/GenBank/DDBJ databases">
        <title>Draft genome sequences of novel Actinobacteria.</title>
        <authorList>
            <person name="Sahin N."/>
            <person name="Ay H."/>
            <person name="Saygin H."/>
        </authorList>
    </citation>
    <scope>NUCLEOTIDE SEQUENCE [LARGE SCALE GENOMIC DNA]</scope>
    <source>
        <strain evidence="2 3">H3C3</strain>
    </source>
</reference>
<dbReference type="RefSeq" id="WP_131895181.1">
    <property type="nucleotide sequence ID" value="NZ_SMKU01000095.1"/>
</dbReference>
<keyword evidence="1" id="KW-0812">Transmembrane</keyword>
<dbReference type="SUPFAM" id="SSF52833">
    <property type="entry name" value="Thioredoxin-like"/>
    <property type="match status" value="1"/>
</dbReference>
<dbReference type="OrthoDB" id="128449at2"/>